<keyword evidence="1" id="KW-1133">Transmembrane helix</keyword>
<proteinExistence type="predicted"/>
<feature type="transmembrane region" description="Helical" evidence="1">
    <location>
        <begin position="69"/>
        <end position="87"/>
    </location>
</feature>
<geneLocation type="plasmid" evidence="3">
    <name>pct3</name>
</geneLocation>
<keyword evidence="3" id="KW-1185">Reference proteome</keyword>
<dbReference type="EMBL" id="CP017256">
    <property type="protein sequence ID" value="AOR25132.2"/>
    <property type="molecule type" value="Genomic_DNA"/>
</dbReference>
<protein>
    <recommendedName>
        <fullName evidence="4">DUF3784 domain-containing protein</fullName>
    </recommendedName>
</protein>
<keyword evidence="2" id="KW-0614">Plasmid</keyword>
<keyword evidence="1" id="KW-0812">Transmembrane</keyword>
<sequence length="101" mass="11964">MFIICGIIIPILFVIYNIVYYFKKKVIYTIKNKNFIIVNNTFFKIQLGLSCVNSVLMAVILYVWNKFDFKLGGLVFILTFWSINYLIKFISLLKKYAKIEN</sequence>
<feature type="transmembrane region" description="Helical" evidence="1">
    <location>
        <begin position="42"/>
        <end position="63"/>
    </location>
</feature>
<name>A0A1D7XP68_9CLOT</name>
<gene>
    <name evidence="2" type="ORF">BGI42_15430</name>
</gene>
<keyword evidence="1" id="KW-0472">Membrane</keyword>
<dbReference type="KEGG" id="ctae:BGI42_15430"/>
<reference evidence="3" key="1">
    <citation type="submission" date="2016-09" db="EMBL/GenBank/DDBJ databases">
        <title>Genomics of Clostridium taeniosporum, an organism which forms endospores with ribbon-like appendages.</title>
        <authorList>
            <person name="Walker J.R."/>
        </authorList>
    </citation>
    <scope>NUCLEOTIDE SEQUENCE [LARGE SCALE GENOMIC DNA]</scope>
    <source>
        <strain evidence="3">1/k</strain>
        <plasmid evidence="3">Plasmid pct3</plasmid>
    </source>
</reference>
<organism evidence="2 3">
    <name type="scientific">Clostridium taeniosporum</name>
    <dbReference type="NCBI Taxonomy" id="394958"/>
    <lineage>
        <taxon>Bacteria</taxon>
        <taxon>Bacillati</taxon>
        <taxon>Bacillota</taxon>
        <taxon>Clostridia</taxon>
        <taxon>Eubacteriales</taxon>
        <taxon>Clostridiaceae</taxon>
        <taxon>Clostridium</taxon>
    </lineage>
</organism>
<evidence type="ECO:0000313" key="3">
    <source>
        <dbReference type="Proteomes" id="UP000094652"/>
    </source>
</evidence>
<accession>A0A1D7XP68</accession>
<evidence type="ECO:0008006" key="4">
    <source>
        <dbReference type="Google" id="ProtNLM"/>
    </source>
</evidence>
<evidence type="ECO:0000313" key="2">
    <source>
        <dbReference type="EMBL" id="AOR25132.2"/>
    </source>
</evidence>
<dbReference type="AlphaFoldDB" id="A0A1D7XP68"/>
<feature type="transmembrane region" description="Helical" evidence="1">
    <location>
        <begin position="6"/>
        <end position="22"/>
    </location>
</feature>
<evidence type="ECO:0000256" key="1">
    <source>
        <dbReference type="SAM" id="Phobius"/>
    </source>
</evidence>
<dbReference type="Proteomes" id="UP000094652">
    <property type="component" value="Plasmid pCt3"/>
</dbReference>